<sequence>MQGAAILREGGSGEREEDRQDGGAANRHGAKLALRSASGNPPPGSAIRRSGTGTGARAPALPR</sequence>
<dbReference type="Proteomes" id="UP000061432">
    <property type="component" value="Chromosome"/>
</dbReference>
<dbReference type="STRING" id="270351.Maq22A_c00815"/>
<evidence type="ECO:0000256" key="1">
    <source>
        <dbReference type="SAM" id="MobiDB-lite"/>
    </source>
</evidence>
<dbReference type="EMBL" id="AP014704">
    <property type="protein sequence ID" value="BAQ43669.1"/>
    <property type="molecule type" value="Genomic_DNA"/>
</dbReference>
<gene>
    <name evidence="2" type="ORF">Maq22A_c00815</name>
</gene>
<dbReference type="KEGG" id="maqu:Maq22A_c00815"/>
<reference evidence="2 3" key="1">
    <citation type="journal article" date="2015" name="Genome Announc.">
        <title>Complete Genome Sequence of Methylobacterium aquaticum Strain 22A, Isolated from Racomitrium japonicum Moss.</title>
        <authorList>
            <person name="Tani A."/>
            <person name="Ogura Y."/>
            <person name="Hayashi T."/>
            <person name="Kimbara K."/>
        </authorList>
    </citation>
    <scope>NUCLEOTIDE SEQUENCE [LARGE SCALE GENOMIC DNA]</scope>
    <source>
        <strain evidence="2 3">MA-22A</strain>
    </source>
</reference>
<reference evidence="3" key="2">
    <citation type="submission" date="2015-01" db="EMBL/GenBank/DDBJ databases">
        <title>Complete genome sequence of Methylobacterium aquaticum strain 22A.</title>
        <authorList>
            <person name="Tani A."/>
            <person name="Ogura Y."/>
            <person name="Hayashi T."/>
        </authorList>
    </citation>
    <scope>NUCLEOTIDE SEQUENCE [LARGE SCALE GENOMIC DNA]</scope>
    <source>
        <strain evidence="3">MA-22A</strain>
    </source>
</reference>
<protein>
    <submittedName>
        <fullName evidence="2">Uncharacterized protein</fullName>
    </submittedName>
</protein>
<accession>A0A0C6FF75</accession>
<dbReference type="AlphaFoldDB" id="A0A0C6FF75"/>
<proteinExistence type="predicted"/>
<feature type="compositionally biased region" description="Basic and acidic residues" evidence="1">
    <location>
        <begin position="11"/>
        <end position="21"/>
    </location>
</feature>
<feature type="region of interest" description="Disordered" evidence="1">
    <location>
        <begin position="1"/>
        <end position="63"/>
    </location>
</feature>
<evidence type="ECO:0000313" key="2">
    <source>
        <dbReference type="EMBL" id="BAQ43669.1"/>
    </source>
</evidence>
<evidence type="ECO:0000313" key="3">
    <source>
        <dbReference type="Proteomes" id="UP000061432"/>
    </source>
</evidence>
<organism evidence="2 3">
    <name type="scientific">Methylobacterium aquaticum</name>
    <dbReference type="NCBI Taxonomy" id="270351"/>
    <lineage>
        <taxon>Bacteria</taxon>
        <taxon>Pseudomonadati</taxon>
        <taxon>Pseudomonadota</taxon>
        <taxon>Alphaproteobacteria</taxon>
        <taxon>Hyphomicrobiales</taxon>
        <taxon>Methylobacteriaceae</taxon>
        <taxon>Methylobacterium</taxon>
    </lineage>
</organism>
<name>A0A0C6FF75_9HYPH</name>